<name>A0A143QME3_RHOFA</name>
<gene>
    <name evidence="2" type="ORF">A3Q41_02821</name>
</gene>
<protein>
    <recommendedName>
        <fullName evidence="1">DUF4166 domain-containing protein</fullName>
    </recommendedName>
</protein>
<dbReference type="EMBL" id="CP015220">
    <property type="protein sequence ID" value="AMY24114.1"/>
    <property type="molecule type" value="Genomic_DNA"/>
</dbReference>
<accession>A0A143QME3</accession>
<evidence type="ECO:0000313" key="3">
    <source>
        <dbReference type="Proteomes" id="UP000076038"/>
    </source>
</evidence>
<organism evidence="2 3">
    <name type="scientific">Rhodococcoides fascians</name>
    <name type="common">Rhodococcus fascians</name>
    <dbReference type="NCBI Taxonomy" id="1828"/>
    <lineage>
        <taxon>Bacteria</taxon>
        <taxon>Bacillati</taxon>
        <taxon>Actinomycetota</taxon>
        <taxon>Actinomycetes</taxon>
        <taxon>Mycobacteriales</taxon>
        <taxon>Nocardiaceae</taxon>
        <taxon>Rhodococcoides</taxon>
    </lineage>
</organism>
<proteinExistence type="predicted"/>
<reference evidence="3" key="2">
    <citation type="submission" date="2016-04" db="EMBL/GenBank/DDBJ databases">
        <title>Complete Genome and Plasmid Sequences for Rhodococcus fascians D188 and Draft Sequences for Rhodococcus spp. Isolates PBTS 1 and PBTS 2.</title>
        <authorList>
            <person name="Stamer R."/>
            <person name="Vereecke D."/>
            <person name="Zhang Y."/>
            <person name="Schilkey F."/>
            <person name="Devitt N."/>
            <person name="Randall J."/>
        </authorList>
    </citation>
    <scope>NUCLEOTIDE SEQUENCE [LARGE SCALE GENOMIC DNA]</scope>
    <source>
        <strain evidence="3">PBTS2</strain>
    </source>
</reference>
<feature type="domain" description="DUF4166" evidence="1">
    <location>
        <begin position="26"/>
        <end position="212"/>
    </location>
</feature>
<dbReference type="Proteomes" id="UP000076038">
    <property type="component" value="Chromosome"/>
</dbReference>
<reference evidence="2 3" key="1">
    <citation type="journal article" date="2016" name="Genome Announc.">
        <title>Complete Genome and Plasmid Sequences for Rhodococcus fascians D188 and Draft Sequences for Rhodococcus Isolates PBTS 1 and PBTS 2.</title>
        <authorList>
            <person name="Stamler R.A."/>
            <person name="Vereecke D."/>
            <person name="Zhang Y."/>
            <person name="Schilkey F."/>
            <person name="Devitt N."/>
            <person name="Randall J.J."/>
        </authorList>
    </citation>
    <scope>NUCLEOTIDE SEQUENCE [LARGE SCALE GENOMIC DNA]</scope>
    <source>
        <strain evidence="2 3">PBTS2</strain>
    </source>
</reference>
<dbReference type="PATRIC" id="fig|1653479.3.peg.2850"/>
<dbReference type="AlphaFoldDB" id="A0A143QME3"/>
<sequence length="237" mass="26410">MHMRAAHTVVMASVVAEVMGSDFARLHPKVQWRFGLQSSDHRAQFGVGVMEEMTHSRLVPPPLLWAGRKRGLFPAGVGKDVPFTIANYAYVDELGRETMSFVRRFAFAARPQGMNSVMVSSAESDAYALDYLGFSSDMVVHTTCAVDSDGGLVLESEVPRFLLGPISPKLPKVASAVTIGREWWDAAEERHRIEIEVKSPVLGQLFLYRGWFTAEERECRPADIPSDARPRSIESRE</sequence>
<keyword evidence="3" id="KW-1185">Reference proteome</keyword>
<dbReference type="KEGG" id="rhs:A3Q41_02821"/>
<dbReference type="InterPro" id="IPR025311">
    <property type="entry name" value="DUF4166"/>
</dbReference>
<evidence type="ECO:0000259" key="1">
    <source>
        <dbReference type="Pfam" id="PF13761"/>
    </source>
</evidence>
<evidence type="ECO:0000313" key="2">
    <source>
        <dbReference type="EMBL" id="AMY24114.1"/>
    </source>
</evidence>
<dbReference type="Pfam" id="PF13761">
    <property type="entry name" value="DUF4166"/>
    <property type="match status" value="1"/>
</dbReference>